<dbReference type="Proteomes" id="UP000019805">
    <property type="component" value="Chromosome"/>
</dbReference>
<evidence type="ECO:0000313" key="3">
    <source>
        <dbReference type="Proteomes" id="UP000019805"/>
    </source>
</evidence>
<accession>W8X3P1</accession>
<dbReference type="STRING" id="1437824.BN940_07146"/>
<sequence>MILSFSLPAPGGPVPADRAGPRGRHPGRSAGPGVAKSRHPAASIRVKHSKRAREGICT</sequence>
<feature type="region of interest" description="Disordered" evidence="1">
    <location>
        <begin position="1"/>
        <end position="58"/>
    </location>
</feature>
<dbReference type="EMBL" id="HG916765">
    <property type="protein sequence ID" value="CDM23896.1"/>
    <property type="molecule type" value="Genomic_DNA"/>
</dbReference>
<organism evidence="2 3">
    <name type="scientific">Castellaniella defragrans (strain DSM 12143 / CCUG 39792 / 65Phen)</name>
    <name type="common">Alcaligenes defragrans</name>
    <dbReference type="NCBI Taxonomy" id="1437824"/>
    <lineage>
        <taxon>Bacteria</taxon>
        <taxon>Pseudomonadati</taxon>
        <taxon>Pseudomonadota</taxon>
        <taxon>Betaproteobacteria</taxon>
        <taxon>Burkholderiales</taxon>
        <taxon>Alcaligenaceae</taxon>
        <taxon>Castellaniella</taxon>
    </lineage>
</organism>
<dbReference type="KEGG" id="cdn:BN940_07146"/>
<keyword evidence="3" id="KW-1185">Reference proteome</keyword>
<evidence type="ECO:0000256" key="1">
    <source>
        <dbReference type="SAM" id="MobiDB-lite"/>
    </source>
</evidence>
<evidence type="ECO:0000313" key="2">
    <source>
        <dbReference type="EMBL" id="CDM23896.1"/>
    </source>
</evidence>
<dbReference type="HOGENOM" id="CLU_2970977_0_0_4"/>
<reference evidence="2 3" key="1">
    <citation type="journal article" date="2014" name="BMC Microbiol.">
        <title>The oxygen-independent metabolism of cyclic monoterpenes in Castellaniella defragrans 65Phen.</title>
        <authorList>
            <person name="Petasch J."/>
            <person name="Disch E.M."/>
            <person name="Markert S."/>
            <person name="Becher D."/>
            <person name="Schweder T."/>
            <person name="Huttel B."/>
            <person name="Reinhardt R."/>
            <person name="Harder J."/>
        </authorList>
    </citation>
    <scope>NUCLEOTIDE SEQUENCE [LARGE SCALE GENOMIC DNA]</scope>
    <source>
        <strain evidence="2">65Phen</strain>
    </source>
</reference>
<dbReference type="AlphaFoldDB" id="W8X3P1"/>
<gene>
    <name evidence="2" type="ORF">BN940_07146</name>
</gene>
<protein>
    <submittedName>
        <fullName evidence="2">Uncharacterized protein</fullName>
    </submittedName>
</protein>
<proteinExistence type="predicted"/>
<name>W8X3P1_CASD6</name>